<feature type="transmembrane region" description="Helical" evidence="2">
    <location>
        <begin position="87"/>
        <end position="112"/>
    </location>
</feature>
<proteinExistence type="predicted"/>
<feature type="transmembrane region" description="Helical" evidence="2">
    <location>
        <begin position="24"/>
        <end position="41"/>
    </location>
</feature>
<feature type="transmembrane region" description="Helical" evidence="2">
    <location>
        <begin position="128"/>
        <end position="149"/>
    </location>
</feature>
<evidence type="ECO:0000256" key="1">
    <source>
        <dbReference type="SAM" id="MobiDB-lite"/>
    </source>
</evidence>
<sequence>MFISISSTSIQTIQTFIIIERSPLLWSIFIPIIFILYFYFFSEQIWKNRKIMLIKIFKRIAFFYSLVFFIAFSVFLLYNIILNYTDFYLFNSLTLLDFISYTRTSLMIFYIFKYIKTIIYQGFNKDNFLIFIFGLSIINLITILIKIFITTFIPEIYIVLSLDGTPNTGNSYGPQGSQPPQWHQGPQGPQPPQGPEPPQGPNHAQPSHMSEVTEEQQEELDEIKDFEEEYEESGNTAAQLTAESDNAAEDVIRITENLYSKEAELQEKQARGENTEQTLNEIRHLNESLNEANSKEETLFVEAERASRYHERVGTLYKNKYDAYCNKYGNNPNNNNNNN</sequence>
<feature type="compositionally biased region" description="Pro residues" evidence="1">
    <location>
        <begin position="188"/>
        <end position="200"/>
    </location>
</feature>
<dbReference type="EMBL" id="MK482392">
    <property type="protein sequence ID" value="QGX43789.1"/>
    <property type="molecule type" value="Genomic_DNA"/>
</dbReference>
<feature type="transmembrane region" description="Helical" evidence="2">
    <location>
        <begin position="61"/>
        <end position="81"/>
    </location>
</feature>
<evidence type="ECO:0000256" key="2">
    <source>
        <dbReference type="SAM" id="Phobius"/>
    </source>
</evidence>
<keyword evidence="2" id="KW-0812">Transmembrane</keyword>
<gene>
    <name evidence="3" type="primary">orf339</name>
</gene>
<organism evidence="3">
    <name type="scientific">Niveomyces insectorum</name>
    <dbReference type="NCBI Taxonomy" id="150359"/>
    <lineage>
        <taxon>Eukaryota</taxon>
        <taxon>Fungi</taxon>
        <taxon>Dikarya</taxon>
        <taxon>Ascomycota</taxon>
        <taxon>Pezizomycotina</taxon>
        <taxon>Sordariomycetes</taxon>
        <taxon>Hypocreomycetidae</taxon>
        <taxon>Hypocreales</taxon>
        <taxon>Cordycipitaceae</taxon>
        <taxon>Niveomyces</taxon>
    </lineage>
</organism>
<evidence type="ECO:0000313" key="3">
    <source>
        <dbReference type="EMBL" id="QGX43789.1"/>
    </source>
</evidence>
<accession>A0A6B9DDY3</accession>
<keyword evidence="2" id="KW-0472">Membrane</keyword>
<name>A0A6B9DDY3_9HYPO</name>
<feature type="compositionally biased region" description="Acidic residues" evidence="1">
    <location>
        <begin position="212"/>
        <end position="221"/>
    </location>
</feature>
<protein>
    <submittedName>
        <fullName evidence="3">Uncharacterized protein</fullName>
    </submittedName>
</protein>
<feature type="compositionally biased region" description="Low complexity" evidence="1">
    <location>
        <begin position="173"/>
        <end position="187"/>
    </location>
</feature>
<geneLocation type="mitochondrion" evidence="3"/>
<reference evidence="3" key="1">
    <citation type="journal article" date="2019" name="Appl. Microbiol. Biotechnol.">
        <title>Complete mitogenome of the entomopathogenic fungus Sporothrix insectorum RCEF 264 and comparative mitogenomics in Ophiostomatales.</title>
        <authorList>
            <person name="Zhang S."/>
            <person name="Zhang Y.J."/>
            <person name="Li Z.L."/>
        </authorList>
    </citation>
    <scope>NUCLEOTIDE SEQUENCE</scope>
    <source>
        <strain evidence="3">RCEF 264</strain>
    </source>
</reference>
<keyword evidence="3" id="KW-0496">Mitochondrion</keyword>
<dbReference type="AlphaFoldDB" id="A0A6B9DDY3"/>
<feature type="region of interest" description="Disordered" evidence="1">
    <location>
        <begin position="169"/>
        <end position="221"/>
    </location>
</feature>
<keyword evidence="2" id="KW-1133">Transmembrane helix</keyword>